<keyword evidence="12" id="KW-0460">Magnesium</keyword>
<dbReference type="GO" id="GO:0005525">
    <property type="term" value="F:GTP binding"/>
    <property type="evidence" value="ECO:0007669"/>
    <property type="project" value="UniProtKB-UniRule"/>
</dbReference>
<feature type="binding site" evidence="12">
    <location>
        <begin position="19"/>
        <end position="26"/>
    </location>
    <ligand>
        <name>GTP</name>
        <dbReference type="ChEBI" id="CHEBI:37565"/>
    </ligand>
</feature>
<dbReference type="NCBIfam" id="NF009373">
    <property type="entry name" value="PRK12736.1"/>
    <property type="match status" value="1"/>
</dbReference>
<dbReference type="InterPro" id="IPR000795">
    <property type="entry name" value="T_Tr_GTP-bd_dom"/>
</dbReference>
<evidence type="ECO:0000256" key="3">
    <source>
        <dbReference type="ARBA" id="ARBA00022741"/>
    </source>
</evidence>
<organism evidence="14 15">
    <name type="scientific">Rufibacter hautae</name>
    <dbReference type="NCBI Taxonomy" id="2595005"/>
    <lineage>
        <taxon>Bacteria</taxon>
        <taxon>Pseudomonadati</taxon>
        <taxon>Bacteroidota</taxon>
        <taxon>Cytophagia</taxon>
        <taxon>Cytophagales</taxon>
        <taxon>Hymenobacteraceae</taxon>
        <taxon>Rufibacter</taxon>
    </lineage>
</organism>
<comment type="similarity">
    <text evidence="1 12">Belongs to the TRAFAC class translation factor GTPase superfamily. Classic translation factor GTPase family. EF-Tu/EF-1A subfamily.</text>
</comment>
<dbReference type="InterPro" id="IPR050055">
    <property type="entry name" value="EF-Tu_GTPase"/>
</dbReference>
<dbReference type="CDD" id="cd03697">
    <property type="entry name" value="EFTU_II"/>
    <property type="match status" value="1"/>
</dbReference>
<evidence type="ECO:0000256" key="8">
    <source>
        <dbReference type="ARBA" id="ARBA00029554"/>
    </source>
</evidence>
<comment type="function">
    <text evidence="9">May play an important regulatory role in cell growth and in the bacterial response to nutrient deprivation.</text>
</comment>
<feature type="binding site" evidence="12">
    <location>
        <position position="26"/>
    </location>
    <ligand>
        <name>Mg(2+)</name>
        <dbReference type="ChEBI" id="CHEBI:18420"/>
    </ligand>
</feature>
<evidence type="ECO:0000256" key="12">
    <source>
        <dbReference type="HAMAP-Rule" id="MF_00118"/>
    </source>
</evidence>
<evidence type="ECO:0000313" key="15">
    <source>
        <dbReference type="Proteomes" id="UP000324133"/>
    </source>
</evidence>
<dbReference type="GO" id="GO:0003746">
    <property type="term" value="F:translation elongation factor activity"/>
    <property type="evidence" value="ECO:0007669"/>
    <property type="project" value="UniProtKB-UniRule"/>
</dbReference>
<comment type="subcellular location">
    <subcellularLocation>
        <location evidence="12">Cytoplasm</location>
    </subcellularLocation>
</comment>
<dbReference type="NCBIfam" id="NF000766">
    <property type="entry name" value="PRK00049.1"/>
    <property type="match status" value="1"/>
</dbReference>
<dbReference type="PANTHER" id="PTHR43721:SF22">
    <property type="entry name" value="ELONGATION FACTOR TU, MITOCHONDRIAL"/>
    <property type="match status" value="1"/>
</dbReference>
<dbReference type="RefSeq" id="WP_149092170.1">
    <property type="nucleotide sequence ID" value="NZ_VKKY01000003.1"/>
</dbReference>
<protein>
    <recommendedName>
        <fullName evidence="8 12">Elongation factor Tu</fullName>
        <shortName evidence="12">EF-Tu</shortName>
        <ecNumber evidence="12">3.6.5.3</ecNumber>
    </recommendedName>
</protein>
<dbReference type="HAMAP" id="MF_00118_B">
    <property type="entry name" value="EF_Tu_B"/>
    <property type="match status" value="1"/>
</dbReference>
<dbReference type="GO" id="GO:0003924">
    <property type="term" value="F:GTPase activity"/>
    <property type="evidence" value="ECO:0007669"/>
    <property type="project" value="UniProtKB-UniRule"/>
</dbReference>
<dbReference type="EMBL" id="VKKY01000003">
    <property type="protein sequence ID" value="KAA3436212.1"/>
    <property type="molecule type" value="Genomic_DNA"/>
</dbReference>
<feature type="binding site" evidence="12">
    <location>
        <begin position="136"/>
        <end position="139"/>
    </location>
    <ligand>
        <name>GTP</name>
        <dbReference type="ChEBI" id="CHEBI:37565"/>
    </ligand>
</feature>
<keyword evidence="3 12" id="KW-0547">Nucleotide-binding</keyword>
<dbReference type="Gene3D" id="3.40.50.300">
    <property type="entry name" value="P-loop containing nucleotide triphosphate hydrolases"/>
    <property type="match status" value="1"/>
</dbReference>
<evidence type="ECO:0000256" key="1">
    <source>
        <dbReference type="ARBA" id="ARBA00007249"/>
    </source>
</evidence>
<dbReference type="Pfam" id="PF03143">
    <property type="entry name" value="GTP_EFTU_D3"/>
    <property type="match status" value="1"/>
</dbReference>
<keyword evidence="6 12" id="KW-0648">Protein biosynthesis</keyword>
<dbReference type="SUPFAM" id="SSF50465">
    <property type="entry name" value="EF-Tu/eEF-1alpha/eIF2-gamma C-terminal domain"/>
    <property type="match status" value="1"/>
</dbReference>
<evidence type="ECO:0000313" key="14">
    <source>
        <dbReference type="EMBL" id="KAA3436212.1"/>
    </source>
</evidence>
<comment type="catalytic activity">
    <reaction evidence="12">
        <text>GTP + H2O = GDP + phosphate + H(+)</text>
        <dbReference type="Rhea" id="RHEA:19669"/>
        <dbReference type="ChEBI" id="CHEBI:15377"/>
        <dbReference type="ChEBI" id="CHEBI:15378"/>
        <dbReference type="ChEBI" id="CHEBI:37565"/>
        <dbReference type="ChEBI" id="CHEBI:43474"/>
        <dbReference type="ChEBI" id="CHEBI:58189"/>
        <dbReference type="EC" id="3.6.5.3"/>
    </reaction>
</comment>
<accession>A0A5B6TJ69</accession>
<dbReference type="PANTHER" id="PTHR43721">
    <property type="entry name" value="ELONGATION FACTOR TU-RELATED"/>
    <property type="match status" value="1"/>
</dbReference>
<sequence>MAKENFDRSKPHVNIGTIGHVDHGKTTLTAAITQVLAGKGLAAKRDFSSIDNAPEEKERGITINTSHVEYATEKRHYAHVDCPGHADYVKNMVTGAAQMDGAILVVAATDGPMPQTREHILLARQVGVPALVVFMNKVDMVDDPELLELVEMEIRELLSFYDFDGDNIPVIQGSALGGLNGDEKWVKTIEELMDAVDSYIPIPARLTDLPFLMPVEDVFSITGRGTVATGRIERGIINSGEQVDILGMGAEGLKSTVTGVEMFRKILDRGEAGDNVGLLLRGIEKTDIRRGMVICKPGSVTPHMKFKAEVYVLSKEEGGRHTPFFNNYRPQFYLRTTDVTGIITLPEGVEMVMPGDNITITVDLINKVAMEKGLRFAIREGGRTVGAGQVTEILD</sequence>
<dbReference type="InterPro" id="IPR005225">
    <property type="entry name" value="Small_GTP-bd"/>
</dbReference>
<evidence type="ECO:0000256" key="6">
    <source>
        <dbReference type="ARBA" id="ARBA00022917"/>
    </source>
</evidence>
<evidence type="ECO:0000256" key="7">
    <source>
        <dbReference type="ARBA" id="ARBA00023134"/>
    </source>
</evidence>
<dbReference type="FunFam" id="3.40.50.300:FF:000003">
    <property type="entry name" value="Elongation factor Tu"/>
    <property type="match status" value="1"/>
</dbReference>
<evidence type="ECO:0000256" key="10">
    <source>
        <dbReference type="ARBA" id="ARBA00063778"/>
    </source>
</evidence>
<comment type="caution">
    <text evidence="14">The sequence shown here is derived from an EMBL/GenBank/DDBJ whole genome shotgun (WGS) entry which is preliminary data.</text>
</comment>
<dbReference type="NCBIfam" id="NF009372">
    <property type="entry name" value="PRK12735.1"/>
    <property type="match status" value="1"/>
</dbReference>
<keyword evidence="4 12" id="KW-0251">Elongation factor</keyword>
<reference evidence="14 15" key="1">
    <citation type="submission" date="2019-07" db="EMBL/GenBank/DDBJ databases">
        <title>Rufibacter sp. nov., isolated from lake sediment.</title>
        <authorList>
            <person name="Qu J.-H."/>
        </authorList>
    </citation>
    <scope>NUCLEOTIDE SEQUENCE [LARGE SCALE GENOMIC DNA]</scope>
    <source>
        <strain evidence="14 15">NBS58-1</strain>
    </source>
</reference>
<comment type="subunit">
    <text evidence="10">Monomer. Heterotetramer composed of two EF-Ts.EF-Tu dimer complexes.</text>
</comment>
<dbReference type="FunFam" id="2.40.30.10:FF:000001">
    <property type="entry name" value="Elongation factor Tu"/>
    <property type="match status" value="1"/>
</dbReference>
<evidence type="ECO:0000259" key="13">
    <source>
        <dbReference type="PROSITE" id="PS51722"/>
    </source>
</evidence>
<keyword evidence="7 12" id="KW-0342">GTP-binding</keyword>
<keyword evidence="2 12" id="KW-0963">Cytoplasm</keyword>
<dbReference type="OrthoDB" id="9804504at2"/>
<dbReference type="InterPro" id="IPR033720">
    <property type="entry name" value="EFTU_2"/>
</dbReference>
<dbReference type="Pfam" id="PF00009">
    <property type="entry name" value="GTP_EFTU"/>
    <property type="match status" value="1"/>
</dbReference>
<dbReference type="NCBIfam" id="TIGR00485">
    <property type="entry name" value="EF-Tu"/>
    <property type="match status" value="1"/>
</dbReference>
<evidence type="ECO:0000256" key="4">
    <source>
        <dbReference type="ARBA" id="ARBA00022768"/>
    </source>
</evidence>
<dbReference type="InterPro" id="IPR004541">
    <property type="entry name" value="Transl_elong_EFTu/EF1A_bac/org"/>
</dbReference>
<name>A0A5B6TJ69_9BACT</name>
<feature type="domain" description="Tr-type G" evidence="13">
    <location>
        <begin position="10"/>
        <end position="204"/>
    </location>
</feature>
<dbReference type="PRINTS" id="PR00315">
    <property type="entry name" value="ELONGATNFCT"/>
</dbReference>
<dbReference type="InterPro" id="IPR009001">
    <property type="entry name" value="Transl_elong_EF1A/Init_IF2_C"/>
</dbReference>
<dbReference type="PROSITE" id="PS00301">
    <property type="entry name" value="G_TR_1"/>
    <property type="match status" value="1"/>
</dbReference>
<dbReference type="Gene3D" id="2.40.30.10">
    <property type="entry name" value="Translation factors"/>
    <property type="match status" value="2"/>
</dbReference>
<evidence type="ECO:0000256" key="11">
    <source>
        <dbReference type="ARBA" id="ARBA00064283"/>
    </source>
</evidence>
<dbReference type="AlphaFoldDB" id="A0A5B6TJ69"/>
<dbReference type="InterPro" id="IPR004161">
    <property type="entry name" value="EFTu-like_2"/>
</dbReference>
<dbReference type="InterPro" id="IPR004160">
    <property type="entry name" value="Transl_elong_EFTu/EF1A_C"/>
</dbReference>
<dbReference type="CDD" id="cd01884">
    <property type="entry name" value="EF_Tu"/>
    <property type="match status" value="1"/>
</dbReference>
<feature type="binding site" evidence="12">
    <location>
        <begin position="81"/>
        <end position="85"/>
    </location>
    <ligand>
        <name>GTP</name>
        <dbReference type="ChEBI" id="CHEBI:37565"/>
    </ligand>
</feature>
<dbReference type="InterPro" id="IPR031157">
    <property type="entry name" value="G_TR_CS"/>
</dbReference>
<comment type="subunit">
    <text evidence="11">(Microbial infection) Upon infection by bacteriophage Qbeta, part of the viral RNA-dependent RNA polymerase complex, the other subunits are the viral replicase catalytic subunit (AC P14647), host ribosomal protein S1 and EF-Ts.</text>
</comment>
<dbReference type="CDD" id="cd03707">
    <property type="entry name" value="EFTU_III"/>
    <property type="match status" value="1"/>
</dbReference>
<evidence type="ECO:0000256" key="2">
    <source>
        <dbReference type="ARBA" id="ARBA00022490"/>
    </source>
</evidence>
<dbReference type="NCBIfam" id="TIGR00231">
    <property type="entry name" value="small_GTP"/>
    <property type="match status" value="1"/>
</dbReference>
<dbReference type="Proteomes" id="UP000324133">
    <property type="component" value="Unassembled WGS sequence"/>
</dbReference>
<dbReference type="SUPFAM" id="SSF50447">
    <property type="entry name" value="Translation proteins"/>
    <property type="match status" value="1"/>
</dbReference>
<dbReference type="InterPro" id="IPR009000">
    <property type="entry name" value="Transl_B-barrel_sf"/>
</dbReference>
<gene>
    <name evidence="12 14" type="primary">tuf</name>
    <name evidence="14" type="ORF">FOA19_17585</name>
</gene>
<keyword evidence="5 12" id="KW-0378">Hydrolase</keyword>
<proteinExistence type="inferred from homology"/>
<keyword evidence="15" id="KW-1185">Reference proteome</keyword>
<comment type="function">
    <text evidence="12">GTP hydrolase that promotes the GTP-dependent binding of aminoacyl-tRNA to the A-site of ribosomes during protein biosynthesis.</text>
</comment>
<dbReference type="InterPro" id="IPR027417">
    <property type="entry name" value="P-loop_NTPase"/>
</dbReference>
<dbReference type="Pfam" id="PF03144">
    <property type="entry name" value="GTP_EFTU_D2"/>
    <property type="match status" value="1"/>
</dbReference>
<dbReference type="SUPFAM" id="SSF52540">
    <property type="entry name" value="P-loop containing nucleoside triphosphate hydrolases"/>
    <property type="match status" value="1"/>
</dbReference>
<dbReference type="GO" id="GO:0005829">
    <property type="term" value="C:cytosol"/>
    <property type="evidence" value="ECO:0007669"/>
    <property type="project" value="TreeGrafter"/>
</dbReference>
<dbReference type="EC" id="3.6.5.3" evidence="12"/>
<keyword evidence="12" id="KW-0479">Metal-binding</keyword>
<evidence type="ECO:0000256" key="5">
    <source>
        <dbReference type="ARBA" id="ARBA00022801"/>
    </source>
</evidence>
<dbReference type="PROSITE" id="PS51722">
    <property type="entry name" value="G_TR_2"/>
    <property type="match status" value="1"/>
</dbReference>
<evidence type="ECO:0000256" key="9">
    <source>
        <dbReference type="ARBA" id="ARBA00058140"/>
    </source>
</evidence>
<dbReference type="InterPro" id="IPR041709">
    <property type="entry name" value="EF-Tu_GTP-bd"/>
</dbReference>
<dbReference type="GO" id="GO:0000287">
    <property type="term" value="F:magnesium ion binding"/>
    <property type="evidence" value="ECO:0007669"/>
    <property type="project" value="UniProtKB-UniRule"/>
</dbReference>